<dbReference type="Proteomes" id="UP001177597">
    <property type="component" value="Chromosome"/>
</dbReference>
<dbReference type="EMBL" id="CP123498">
    <property type="protein sequence ID" value="WGL95798.1"/>
    <property type="molecule type" value="Genomic_DNA"/>
</dbReference>
<organism evidence="3 4">
    <name type="scientific">Arsenophonus nasoniae</name>
    <name type="common">son-killer infecting Nasonia vitripennis</name>
    <dbReference type="NCBI Taxonomy" id="638"/>
    <lineage>
        <taxon>Bacteria</taxon>
        <taxon>Pseudomonadati</taxon>
        <taxon>Pseudomonadota</taxon>
        <taxon>Gammaproteobacteria</taxon>
        <taxon>Enterobacterales</taxon>
        <taxon>Morganellaceae</taxon>
        <taxon>Arsenophonus</taxon>
    </lineage>
</organism>
<dbReference type="Pfam" id="PF05065">
    <property type="entry name" value="Phage_capsid"/>
    <property type="match status" value="1"/>
</dbReference>
<gene>
    <name evidence="3" type="ORF">QE207_04110</name>
</gene>
<evidence type="ECO:0000256" key="1">
    <source>
        <dbReference type="ARBA" id="ARBA00004328"/>
    </source>
</evidence>
<dbReference type="SUPFAM" id="SSF56563">
    <property type="entry name" value="Major capsid protein gp5"/>
    <property type="match status" value="1"/>
</dbReference>
<dbReference type="InterPro" id="IPR054612">
    <property type="entry name" value="Phage_capsid-like_C"/>
</dbReference>
<proteinExistence type="predicted"/>
<evidence type="ECO:0000313" key="3">
    <source>
        <dbReference type="EMBL" id="WGL95798.1"/>
    </source>
</evidence>
<name>A0AA95GGB4_9GAMM</name>
<evidence type="ECO:0000313" key="4">
    <source>
        <dbReference type="Proteomes" id="UP001177597"/>
    </source>
</evidence>
<protein>
    <submittedName>
        <fullName evidence="3">Phage major capsid protein</fullName>
    </submittedName>
</protein>
<comment type="subcellular location">
    <subcellularLocation>
        <location evidence="1">Virion</location>
    </subcellularLocation>
</comment>
<sequence>MKELLAIRAARSLQKADGNPFYAAELTEHNDPIVSQYLKKSAVTGSSLSDSLSLASETVAHELGKYIFAQSVAGKLLEKALNLPFGTAIAAISGIGADWVKEGAGIALQKGNTSRDKTELYKVASMTAVSNELLRLSSTDSDRLIRDVITSSSVKVIDDKFLSADKQVDKVSPQGILFNAETASTMTELLEKHLANDNDLSKSGLILPISEVLKLTEAQFKQFELLGVSLIASQRTNKVILVDASNLVMRVEGTLIDTTNQSAIEMTDSATGNITEPASNNVVSLYQTNTSAFRAITYCSWAVLRKAVTVLAPKG</sequence>
<reference evidence="3" key="1">
    <citation type="submission" date="2023-04" db="EMBL/GenBank/DDBJ databases">
        <title>Genome dynamics across the evolutionary transition to endosymbiosis.</title>
        <authorList>
            <person name="Siozios S."/>
            <person name="Nadal-Jimenez P."/>
            <person name="Azagi T."/>
            <person name="Sprong H."/>
            <person name="Frost C.L."/>
            <person name="Parratt S.R."/>
            <person name="Taylor G."/>
            <person name="Brettell L."/>
            <person name="Lew K.C."/>
            <person name="Croft L."/>
            <person name="King K.C."/>
            <person name="Brockhurst M.A."/>
            <person name="Hypsa V."/>
            <person name="Novakova E."/>
            <person name="Darby A.C."/>
            <person name="Hurst G.D.D."/>
        </authorList>
    </citation>
    <scope>NUCLEOTIDE SEQUENCE</scope>
    <source>
        <strain evidence="3">AIh</strain>
    </source>
</reference>
<accession>A0AA95GGB4</accession>
<dbReference type="NCBIfam" id="TIGR01554">
    <property type="entry name" value="major_cap_HK97"/>
    <property type="match status" value="1"/>
</dbReference>
<dbReference type="InterPro" id="IPR024455">
    <property type="entry name" value="Phage_capsid"/>
</dbReference>
<dbReference type="AlphaFoldDB" id="A0AA95GGB4"/>
<dbReference type="RefSeq" id="WP_280629554.1">
    <property type="nucleotide sequence ID" value="NZ_CP123498.1"/>
</dbReference>
<feature type="domain" description="Phage capsid-like C-terminal" evidence="2">
    <location>
        <begin position="94"/>
        <end position="188"/>
    </location>
</feature>
<evidence type="ECO:0000259" key="2">
    <source>
        <dbReference type="Pfam" id="PF05065"/>
    </source>
</evidence>